<protein>
    <submittedName>
        <fullName evidence="3">Uncharacterized protein</fullName>
    </submittedName>
</protein>
<name>A0A843U9K7_COLES</name>
<feature type="coiled-coil region" evidence="1">
    <location>
        <begin position="434"/>
        <end position="506"/>
    </location>
</feature>
<sequence>MSATSDQLRVAPTRSHQSSDKEVDQLREQITLPEEVTCLARGPKYDIVLYQGLFINGYKFEVEVVDKTRVTQNSGLVGWSVVCRWKPRDTYEVPIVETQDEENEDVPILRGIEPTIPNDNLEASDNDVSWVRRELDVVVRDHGMLREYQEIREKQFSIEFDGQNIHVEERRPSRLQESVISQRSIVQQPHVEDRRPSRLHGQEIVISQRSNVQQPHALGVTIGRVEDTEHAPPSHDRVQYDFVDKEGFPTNMADVTRFCEFSISSKLKEWRATLIRAGYMEGVDGELSVMPPNERISEQSWNLLLQHWKNSKKIQETERNKKNCVADQATYTLGEKSIARHNYEQQQKLGDNYSTLEAYVAAHKMKSGEYPNAYTHTICEKVIEACEEKNLTNSLDPSILAPILDDVYNGHHGGYERGRGLGWSRGAWRHNMSSEASNENVRQLTTELQHTQSELQNAMKEIDNMHAREREMEARQQEHMEAMLARERELEMRQQKQEEAMEVREREMLSQIQQMKDMLSMFVSSDSVGDRRSHAGTSRSQPPLPYVNLNPSKEDLEASFKDKGNAGSIDGVPVNPVHVQFNRGGHTSGSIFEKGSINVVKKWLTSEATAAASRDGRWRNQLRRAAHDGCCRRVAQIRALTSVLWAMLVSENLINVLADIENPLVYFFLTF</sequence>
<dbReference type="InterPro" id="IPR004252">
    <property type="entry name" value="Probable_transposase_24"/>
</dbReference>
<organism evidence="3 4">
    <name type="scientific">Colocasia esculenta</name>
    <name type="common">Wild taro</name>
    <name type="synonym">Arum esculentum</name>
    <dbReference type="NCBI Taxonomy" id="4460"/>
    <lineage>
        <taxon>Eukaryota</taxon>
        <taxon>Viridiplantae</taxon>
        <taxon>Streptophyta</taxon>
        <taxon>Embryophyta</taxon>
        <taxon>Tracheophyta</taxon>
        <taxon>Spermatophyta</taxon>
        <taxon>Magnoliopsida</taxon>
        <taxon>Liliopsida</taxon>
        <taxon>Araceae</taxon>
        <taxon>Aroideae</taxon>
        <taxon>Colocasieae</taxon>
        <taxon>Colocasia</taxon>
    </lineage>
</organism>
<feature type="region of interest" description="Disordered" evidence="2">
    <location>
        <begin position="525"/>
        <end position="548"/>
    </location>
</feature>
<dbReference type="EMBL" id="NMUH01000422">
    <property type="protein sequence ID" value="MQL78886.1"/>
    <property type="molecule type" value="Genomic_DNA"/>
</dbReference>
<comment type="caution">
    <text evidence="3">The sequence shown here is derived from an EMBL/GenBank/DDBJ whole genome shotgun (WGS) entry which is preliminary data.</text>
</comment>
<gene>
    <name evidence="3" type="ORF">Taro_011319</name>
</gene>
<evidence type="ECO:0000313" key="3">
    <source>
        <dbReference type="EMBL" id="MQL78886.1"/>
    </source>
</evidence>
<evidence type="ECO:0000313" key="4">
    <source>
        <dbReference type="Proteomes" id="UP000652761"/>
    </source>
</evidence>
<keyword evidence="4" id="KW-1185">Reference proteome</keyword>
<accession>A0A843U9K7</accession>
<evidence type="ECO:0000256" key="2">
    <source>
        <dbReference type="SAM" id="MobiDB-lite"/>
    </source>
</evidence>
<keyword evidence="1" id="KW-0175">Coiled coil</keyword>
<dbReference type="AlphaFoldDB" id="A0A843U9K7"/>
<evidence type="ECO:0000256" key="1">
    <source>
        <dbReference type="SAM" id="Coils"/>
    </source>
</evidence>
<dbReference type="Proteomes" id="UP000652761">
    <property type="component" value="Unassembled WGS sequence"/>
</dbReference>
<dbReference type="Pfam" id="PF03004">
    <property type="entry name" value="Transposase_24"/>
    <property type="match status" value="1"/>
</dbReference>
<reference evidence="3" key="1">
    <citation type="submission" date="2017-07" db="EMBL/GenBank/DDBJ databases">
        <title>Taro Niue Genome Assembly and Annotation.</title>
        <authorList>
            <person name="Atibalentja N."/>
            <person name="Keating K."/>
            <person name="Fields C.J."/>
        </authorList>
    </citation>
    <scope>NUCLEOTIDE SEQUENCE</scope>
    <source>
        <strain evidence="3">Niue_2</strain>
        <tissue evidence="3">Leaf</tissue>
    </source>
</reference>
<feature type="region of interest" description="Disordered" evidence="2">
    <location>
        <begin position="1"/>
        <end position="25"/>
    </location>
</feature>
<proteinExistence type="predicted"/>